<dbReference type="EMBL" id="JBHMDY010000006">
    <property type="protein sequence ID" value="MFB9260445.1"/>
    <property type="molecule type" value="Genomic_DNA"/>
</dbReference>
<proteinExistence type="predicted"/>
<dbReference type="PANTHER" id="PTHR33990:SF1">
    <property type="entry name" value="PROTEIN YJDN"/>
    <property type="match status" value="1"/>
</dbReference>
<comment type="caution">
    <text evidence="2">The sequence shown here is derived from an EMBL/GenBank/DDBJ whole genome shotgun (WGS) entry which is preliminary data.</text>
</comment>
<dbReference type="Proteomes" id="UP001589700">
    <property type="component" value="Unassembled WGS sequence"/>
</dbReference>
<evidence type="ECO:0000259" key="1">
    <source>
        <dbReference type="Pfam" id="PF00903"/>
    </source>
</evidence>
<dbReference type="InterPro" id="IPR028973">
    <property type="entry name" value="PhnB-like"/>
</dbReference>
<dbReference type="Pfam" id="PF00903">
    <property type="entry name" value="Glyoxalase"/>
    <property type="match status" value="1"/>
</dbReference>
<feature type="domain" description="Glyoxalase/fosfomycin resistance/dioxygenase" evidence="1">
    <location>
        <begin position="14"/>
        <end position="134"/>
    </location>
</feature>
<reference evidence="2 3" key="1">
    <citation type="submission" date="2024-09" db="EMBL/GenBank/DDBJ databases">
        <authorList>
            <person name="Sun Q."/>
            <person name="Mori K."/>
        </authorList>
    </citation>
    <scope>NUCLEOTIDE SEQUENCE [LARGE SCALE GENOMIC DNA]</scope>
    <source>
        <strain evidence="2 3">CCM 7659</strain>
    </source>
</reference>
<name>A0ABV5JRU9_9ACTN</name>
<dbReference type="InterPro" id="IPR004360">
    <property type="entry name" value="Glyas_Fos-R_dOase_dom"/>
</dbReference>
<dbReference type="Gene3D" id="3.10.180.10">
    <property type="entry name" value="2,3-Dihydroxybiphenyl 1,2-Dioxygenase, domain 1"/>
    <property type="match status" value="1"/>
</dbReference>
<evidence type="ECO:0000313" key="2">
    <source>
        <dbReference type="EMBL" id="MFB9260445.1"/>
    </source>
</evidence>
<accession>A0ABV5JRU9</accession>
<dbReference type="PANTHER" id="PTHR33990">
    <property type="entry name" value="PROTEIN YJDN-RELATED"/>
    <property type="match status" value="1"/>
</dbReference>
<dbReference type="SUPFAM" id="SSF54593">
    <property type="entry name" value="Glyoxalase/Bleomycin resistance protein/Dihydroxybiphenyl dioxygenase"/>
    <property type="match status" value="1"/>
</dbReference>
<organism evidence="2 3">
    <name type="scientific">Dietzia aerolata</name>
    <dbReference type="NCBI Taxonomy" id="595984"/>
    <lineage>
        <taxon>Bacteria</taxon>
        <taxon>Bacillati</taxon>
        <taxon>Actinomycetota</taxon>
        <taxon>Actinomycetes</taxon>
        <taxon>Mycobacteriales</taxon>
        <taxon>Dietziaceae</taxon>
        <taxon>Dietzia</taxon>
    </lineage>
</organism>
<protein>
    <submittedName>
        <fullName evidence="2">VOC family protein</fullName>
    </submittedName>
</protein>
<evidence type="ECO:0000313" key="3">
    <source>
        <dbReference type="Proteomes" id="UP001589700"/>
    </source>
</evidence>
<dbReference type="InterPro" id="IPR029068">
    <property type="entry name" value="Glyas_Bleomycin-R_OHBP_Dase"/>
</dbReference>
<gene>
    <name evidence="2" type="ORF">ACFFVD_11590</name>
</gene>
<keyword evidence="3" id="KW-1185">Reference proteome</keyword>
<sequence length="141" mass="15049">MSATSTPYISFPGNASEVLPYYAELFGGELDIQTYDDMPSMEGFPFTPPPGAVAHGTMTSPTFSLAGGDGMGDNLPVLDSDVYSFLLTFDAEDEARGFIAKVLDGGGSEGMPFEMAPWGELYGQVKDKFGIRWDVNVPAQG</sequence>
<dbReference type="RefSeq" id="WP_182632058.1">
    <property type="nucleotide sequence ID" value="NZ_JAALDM010000115.1"/>
</dbReference>
<dbReference type="CDD" id="cd06588">
    <property type="entry name" value="PhnB_like"/>
    <property type="match status" value="1"/>
</dbReference>